<dbReference type="EMBL" id="KN838590">
    <property type="protein sequence ID" value="KIK02604.1"/>
    <property type="molecule type" value="Genomic_DNA"/>
</dbReference>
<organism evidence="2 3">
    <name type="scientific">Laccaria amethystina LaAM-08-1</name>
    <dbReference type="NCBI Taxonomy" id="1095629"/>
    <lineage>
        <taxon>Eukaryota</taxon>
        <taxon>Fungi</taxon>
        <taxon>Dikarya</taxon>
        <taxon>Basidiomycota</taxon>
        <taxon>Agaricomycotina</taxon>
        <taxon>Agaricomycetes</taxon>
        <taxon>Agaricomycetidae</taxon>
        <taxon>Agaricales</taxon>
        <taxon>Agaricineae</taxon>
        <taxon>Hydnangiaceae</taxon>
        <taxon>Laccaria</taxon>
    </lineage>
</organism>
<evidence type="ECO:0000256" key="1">
    <source>
        <dbReference type="SAM" id="MobiDB-lite"/>
    </source>
</evidence>
<sequence length="425" mass="47569">KAAASKGKVEMKTKEISFTFEPLEENYISFLSELLKAHGQGRYTRVKSHTWFSIKVSLGKKAKKDAVDIDVFTEYEKMAKKIVEERPSKLTMYVDLEAVKAGPKRRDDEGSMSEEGSEDEEHTIVSLTFFLGIQYLIALQNAKNVVKRELGHIHMLLKKKYANDSDGGYTYTASDGERVPLTPAMMSEWVRAIYDAEATSKQPPNSLTFDPKTRARSLFQGLKRSGGGGDMLQTFSSILSDARTLLVPDAPSNPVITALPVTPLPPAAVPDSPAKNTPTKLRRFLRYVEEKEGIQDARGLEQTFANNGYGPDIMGDVDKEDLVSCGLTVGDALRIKRAARVWWTSPDAKRHRQSLLVPVRTGLFWLRGPQKTGPSRSHSVFGPGLVPGTNHRAHVFEWWFYNQLMKTLEKVPDGFVPDIDQEYMD</sequence>
<name>A0A0C9XM25_9AGAR</name>
<dbReference type="HOGENOM" id="CLU_033557_1_0_1"/>
<proteinExistence type="predicted"/>
<evidence type="ECO:0000313" key="3">
    <source>
        <dbReference type="Proteomes" id="UP000054477"/>
    </source>
</evidence>
<dbReference type="OrthoDB" id="3259884at2759"/>
<dbReference type="Proteomes" id="UP000054477">
    <property type="component" value="Unassembled WGS sequence"/>
</dbReference>
<feature type="region of interest" description="Disordered" evidence="1">
    <location>
        <begin position="101"/>
        <end position="120"/>
    </location>
</feature>
<gene>
    <name evidence="2" type="ORF">K443DRAFT_37385</name>
</gene>
<reference evidence="2 3" key="1">
    <citation type="submission" date="2014-04" db="EMBL/GenBank/DDBJ databases">
        <authorList>
            <consortium name="DOE Joint Genome Institute"/>
            <person name="Kuo A."/>
            <person name="Kohler A."/>
            <person name="Nagy L.G."/>
            <person name="Floudas D."/>
            <person name="Copeland A."/>
            <person name="Barry K.W."/>
            <person name="Cichocki N."/>
            <person name="Veneault-Fourrey C."/>
            <person name="LaButti K."/>
            <person name="Lindquist E.A."/>
            <person name="Lipzen A."/>
            <person name="Lundell T."/>
            <person name="Morin E."/>
            <person name="Murat C."/>
            <person name="Sun H."/>
            <person name="Tunlid A."/>
            <person name="Henrissat B."/>
            <person name="Grigoriev I.V."/>
            <person name="Hibbett D.S."/>
            <person name="Martin F."/>
            <person name="Nordberg H.P."/>
            <person name="Cantor M.N."/>
            <person name="Hua S.X."/>
        </authorList>
    </citation>
    <scope>NUCLEOTIDE SEQUENCE [LARGE SCALE GENOMIC DNA]</scope>
    <source>
        <strain evidence="2 3">LaAM-08-1</strain>
    </source>
</reference>
<reference evidence="3" key="2">
    <citation type="submission" date="2015-01" db="EMBL/GenBank/DDBJ databases">
        <title>Evolutionary Origins and Diversification of the Mycorrhizal Mutualists.</title>
        <authorList>
            <consortium name="DOE Joint Genome Institute"/>
            <consortium name="Mycorrhizal Genomics Consortium"/>
            <person name="Kohler A."/>
            <person name="Kuo A."/>
            <person name="Nagy L.G."/>
            <person name="Floudas D."/>
            <person name="Copeland A."/>
            <person name="Barry K.W."/>
            <person name="Cichocki N."/>
            <person name="Veneault-Fourrey C."/>
            <person name="LaButti K."/>
            <person name="Lindquist E.A."/>
            <person name="Lipzen A."/>
            <person name="Lundell T."/>
            <person name="Morin E."/>
            <person name="Murat C."/>
            <person name="Riley R."/>
            <person name="Ohm R."/>
            <person name="Sun H."/>
            <person name="Tunlid A."/>
            <person name="Henrissat B."/>
            <person name="Grigoriev I.V."/>
            <person name="Hibbett D.S."/>
            <person name="Martin F."/>
        </authorList>
    </citation>
    <scope>NUCLEOTIDE SEQUENCE [LARGE SCALE GENOMIC DNA]</scope>
    <source>
        <strain evidence="3">LaAM-08-1</strain>
    </source>
</reference>
<protein>
    <submittedName>
        <fullName evidence="2">Uncharacterized protein</fullName>
    </submittedName>
</protein>
<feature type="non-terminal residue" evidence="2">
    <location>
        <position position="425"/>
    </location>
</feature>
<evidence type="ECO:0000313" key="2">
    <source>
        <dbReference type="EMBL" id="KIK02604.1"/>
    </source>
</evidence>
<feature type="non-terminal residue" evidence="2">
    <location>
        <position position="1"/>
    </location>
</feature>
<feature type="compositionally biased region" description="Acidic residues" evidence="1">
    <location>
        <begin position="110"/>
        <end position="120"/>
    </location>
</feature>
<dbReference type="AlphaFoldDB" id="A0A0C9XM25"/>
<accession>A0A0C9XM25</accession>
<keyword evidence="3" id="KW-1185">Reference proteome</keyword>